<evidence type="ECO:0000313" key="1">
    <source>
        <dbReference type="EMBL" id="KAL2050087.1"/>
    </source>
</evidence>
<gene>
    <name evidence="1" type="ORF">ABVK25_009697</name>
</gene>
<dbReference type="EMBL" id="JBHFEH010000053">
    <property type="protein sequence ID" value="KAL2050087.1"/>
    <property type="molecule type" value="Genomic_DNA"/>
</dbReference>
<protein>
    <submittedName>
        <fullName evidence="1">Uncharacterized protein</fullName>
    </submittedName>
</protein>
<organism evidence="1 2">
    <name type="scientific">Lepraria finkii</name>
    <dbReference type="NCBI Taxonomy" id="1340010"/>
    <lineage>
        <taxon>Eukaryota</taxon>
        <taxon>Fungi</taxon>
        <taxon>Dikarya</taxon>
        <taxon>Ascomycota</taxon>
        <taxon>Pezizomycotina</taxon>
        <taxon>Lecanoromycetes</taxon>
        <taxon>OSLEUM clade</taxon>
        <taxon>Lecanoromycetidae</taxon>
        <taxon>Lecanorales</taxon>
        <taxon>Lecanorineae</taxon>
        <taxon>Stereocaulaceae</taxon>
        <taxon>Lepraria</taxon>
    </lineage>
</organism>
<reference evidence="1 2" key="1">
    <citation type="submission" date="2024-09" db="EMBL/GenBank/DDBJ databases">
        <title>Rethinking Asexuality: The Enigmatic Case of Functional Sexual Genes in Lepraria (Stereocaulaceae).</title>
        <authorList>
            <person name="Doellman M."/>
            <person name="Sun Y."/>
            <person name="Barcenas-Pena A."/>
            <person name="Lumbsch H.T."/>
            <person name="Grewe F."/>
        </authorList>
    </citation>
    <scope>NUCLEOTIDE SEQUENCE [LARGE SCALE GENOMIC DNA]</scope>
    <source>
        <strain evidence="1 2">Grewe 0041</strain>
    </source>
</reference>
<keyword evidence="2" id="KW-1185">Reference proteome</keyword>
<proteinExistence type="predicted"/>
<dbReference type="Proteomes" id="UP001590951">
    <property type="component" value="Unassembled WGS sequence"/>
</dbReference>
<evidence type="ECO:0000313" key="2">
    <source>
        <dbReference type="Proteomes" id="UP001590951"/>
    </source>
</evidence>
<accession>A0ABR4AYS6</accession>
<name>A0ABR4AYS6_9LECA</name>
<sequence>MFRPTQVLQALKSIIWSSNSIYASSPGMRGAVEAAVKDHYKNQQLEKRNVEKATIRGPFHETIEDKTEHLTVDFQT</sequence>
<comment type="caution">
    <text evidence="1">The sequence shown here is derived from an EMBL/GenBank/DDBJ whole genome shotgun (WGS) entry which is preliminary data.</text>
</comment>